<feature type="compositionally biased region" description="Low complexity" evidence="1">
    <location>
        <begin position="303"/>
        <end position="321"/>
    </location>
</feature>
<organism evidence="3 4">
    <name type="scientific">Simkania negevensis</name>
    <dbReference type="NCBI Taxonomy" id="83561"/>
    <lineage>
        <taxon>Bacteria</taxon>
        <taxon>Pseudomonadati</taxon>
        <taxon>Chlamydiota</taxon>
        <taxon>Chlamydiia</taxon>
        <taxon>Parachlamydiales</taxon>
        <taxon>Simkaniaceae</taxon>
        <taxon>Simkania</taxon>
    </lineage>
</organism>
<dbReference type="SUPFAM" id="SSF56219">
    <property type="entry name" value="DNase I-like"/>
    <property type="match status" value="1"/>
</dbReference>
<name>A0ABS3AT34_9BACT</name>
<proteinExistence type="predicted"/>
<dbReference type="InterPro" id="IPR036691">
    <property type="entry name" value="Endo/exonu/phosph_ase_sf"/>
</dbReference>
<keyword evidence="3" id="KW-0378">Hydrolase</keyword>
<evidence type="ECO:0000259" key="2">
    <source>
        <dbReference type="Pfam" id="PF03372"/>
    </source>
</evidence>
<accession>A0ABS3AT34</accession>
<dbReference type="Pfam" id="PF03372">
    <property type="entry name" value="Exo_endo_phos"/>
    <property type="match status" value="1"/>
</dbReference>
<feature type="region of interest" description="Disordered" evidence="1">
    <location>
        <begin position="262"/>
        <end position="341"/>
    </location>
</feature>
<protein>
    <submittedName>
        <fullName evidence="3">Endonuclease/exonuclease/phosphatase family protein</fullName>
    </submittedName>
</protein>
<feature type="compositionally biased region" description="Low complexity" evidence="1">
    <location>
        <begin position="262"/>
        <end position="292"/>
    </location>
</feature>
<reference evidence="3 4" key="1">
    <citation type="submission" date="2021-02" db="EMBL/GenBank/DDBJ databases">
        <title>Activity-based single-cell genomes from oceanic crustal fluid captures similar information to metagenomic and metatranscriptomic surveys with orders of magnitude less sampling.</title>
        <authorList>
            <person name="D'Angelo T.S."/>
            <person name="Orcutt B.N."/>
        </authorList>
    </citation>
    <scope>NUCLEOTIDE SEQUENCE [LARGE SCALE GENOMIC DNA]</scope>
    <source>
        <strain evidence="3">AH-315-G07</strain>
    </source>
</reference>
<gene>
    <name evidence="3" type="ORF">JYU14_01825</name>
</gene>
<dbReference type="EMBL" id="JAFITR010000025">
    <property type="protein sequence ID" value="MBN4066803.1"/>
    <property type="molecule type" value="Genomic_DNA"/>
</dbReference>
<keyword evidence="3" id="KW-0255">Endonuclease</keyword>
<dbReference type="InterPro" id="IPR005135">
    <property type="entry name" value="Endo/exonuclease/phosphatase"/>
</dbReference>
<dbReference type="GO" id="GO:0004519">
    <property type="term" value="F:endonuclease activity"/>
    <property type="evidence" value="ECO:0007669"/>
    <property type="project" value="UniProtKB-KW"/>
</dbReference>
<comment type="caution">
    <text evidence="3">The sequence shown here is derived from an EMBL/GenBank/DDBJ whole genome shotgun (WGS) entry which is preliminary data.</text>
</comment>
<dbReference type="Gene3D" id="3.60.10.10">
    <property type="entry name" value="Endonuclease/exonuclease/phosphatase"/>
    <property type="match status" value="1"/>
</dbReference>
<evidence type="ECO:0000313" key="4">
    <source>
        <dbReference type="Proteomes" id="UP000722121"/>
    </source>
</evidence>
<dbReference type="Proteomes" id="UP000722121">
    <property type="component" value="Unassembled WGS sequence"/>
</dbReference>
<keyword evidence="3" id="KW-0540">Nuclease</keyword>
<feature type="domain" description="Endonuclease/exonuclease/phosphatase" evidence="2">
    <location>
        <begin position="7"/>
        <end position="246"/>
    </location>
</feature>
<keyword evidence="4" id="KW-1185">Reference proteome</keyword>
<sequence length="370" mass="40299">MSFTIGTYNILAEGSRSMRDSKESLFSNFDREGRMGKIVQNIKQTDLDVVCLQEVTRDVFTTLQATLTRSGYTGYFVQHKKGQPDGVAIFYKRTVFSYPKHQELDLSTQETSKHSLILNLTHTATHKTICVATTHLSGGDKKPLGREEAIQLQEHLAGATPVDLTVVAGDFNQDQEEETYERSQEELPEDKRGVFFQAGYQNDNNTEATEIRTCDDKERHIDWIVSKGADRLQHVGLKQERDASDHLMTATRAFFQEAASRAPSNASSSAPTAAAAASPIPGPSGPSTAASPLGSKIPEETTETAAAAAANTSSTAPTLPSKDPVSPTTAPLPPKGTSRPQQGAFARFFSAIGDFFAAIGHWFANLFKRK</sequence>
<dbReference type="PANTHER" id="PTHR12121">
    <property type="entry name" value="CARBON CATABOLITE REPRESSOR PROTEIN 4"/>
    <property type="match status" value="1"/>
</dbReference>
<evidence type="ECO:0000313" key="3">
    <source>
        <dbReference type="EMBL" id="MBN4066803.1"/>
    </source>
</evidence>
<evidence type="ECO:0000256" key="1">
    <source>
        <dbReference type="SAM" id="MobiDB-lite"/>
    </source>
</evidence>
<dbReference type="PANTHER" id="PTHR12121:SF36">
    <property type="entry name" value="ENDONUCLEASE_EXONUCLEASE_PHOSPHATASE DOMAIN-CONTAINING PROTEIN"/>
    <property type="match status" value="1"/>
</dbReference>
<dbReference type="InterPro" id="IPR050410">
    <property type="entry name" value="CCR4/nocturin_mRNA_transcr"/>
</dbReference>